<comment type="caution">
    <text evidence="7">The sequence shown here is derived from an EMBL/GenBank/DDBJ whole genome shotgun (WGS) entry which is preliminary data.</text>
</comment>
<dbReference type="Gene3D" id="3.20.20.140">
    <property type="entry name" value="Metal-dependent hydrolases"/>
    <property type="match status" value="1"/>
</dbReference>
<organism evidence="7 8">
    <name type="scientific">Kineosporia mesophila</name>
    <dbReference type="NCBI Taxonomy" id="566012"/>
    <lineage>
        <taxon>Bacteria</taxon>
        <taxon>Bacillati</taxon>
        <taxon>Actinomycetota</taxon>
        <taxon>Actinomycetes</taxon>
        <taxon>Kineosporiales</taxon>
        <taxon>Kineosporiaceae</taxon>
        <taxon>Kineosporia</taxon>
    </lineage>
</organism>
<evidence type="ECO:0000256" key="2">
    <source>
        <dbReference type="ARBA" id="ARBA00006676"/>
    </source>
</evidence>
<dbReference type="InterPro" id="IPR006330">
    <property type="entry name" value="Ado/ade_deaminase"/>
</dbReference>
<evidence type="ECO:0000259" key="6">
    <source>
        <dbReference type="Pfam" id="PF00962"/>
    </source>
</evidence>
<dbReference type="InterPro" id="IPR032466">
    <property type="entry name" value="Metal_Hydrolase"/>
</dbReference>
<dbReference type="Pfam" id="PF00962">
    <property type="entry name" value="A_deaminase"/>
    <property type="match status" value="1"/>
</dbReference>
<keyword evidence="3" id="KW-0479">Metal-binding</keyword>
<evidence type="ECO:0000313" key="8">
    <source>
        <dbReference type="Proteomes" id="UP001501074"/>
    </source>
</evidence>
<keyword evidence="4" id="KW-0378">Hydrolase</keyword>
<dbReference type="PANTHER" id="PTHR43114:SF6">
    <property type="entry name" value="ADENINE DEAMINASE"/>
    <property type="match status" value="1"/>
</dbReference>
<protein>
    <submittedName>
        <fullName evidence="7">Adenosine deaminase</fullName>
    </submittedName>
</protein>
<reference evidence="8" key="1">
    <citation type="journal article" date="2019" name="Int. J. Syst. Evol. Microbiol.">
        <title>The Global Catalogue of Microorganisms (GCM) 10K type strain sequencing project: providing services to taxonomists for standard genome sequencing and annotation.</title>
        <authorList>
            <consortium name="The Broad Institute Genomics Platform"/>
            <consortium name="The Broad Institute Genome Sequencing Center for Infectious Disease"/>
            <person name="Wu L."/>
            <person name="Ma J."/>
        </authorList>
    </citation>
    <scope>NUCLEOTIDE SEQUENCE [LARGE SCALE GENOMIC DNA]</scope>
    <source>
        <strain evidence="8">JCM 16902</strain>
    </source>
</reference>
<dbReference type="Proteomes" id="UP001501074">
    <property type="component" value="Unassembled WGS sequence"/>
</dbReference>
<accession>A0ABP6ZKQ4</accession>
<dbReference type="SUPFAM" id="SSF51556">
    <property type="entry name" value="Metallo-dependent hydrolases"/>
    <property type="match status" value="1"/>
</dbReference>
<evidence type="ECO:0000313" key="7">
    <source>
        <dbReference type="EMBL" id="GAA3612951.1"/>
    </source>
</evidence>
<comment type="similarity">
    <text evidence="2">Belongs to the metallo-dependent hydrolases superfamily. Adenosine and AMP deaminases family.</text>
</comment>
<feature type="domain" description="Adenosine deaminase" evidence="6">
    <location>
        <begin position="19"/>
        <end position="336"/>
    </location>
</feature>
<proteinExistence type="inferred from homology"/>
<dbReference type="RefSeq" id="WP_231481987.1">
    <property type="nucleotide sequence ID" value="NZ_BAAAZO010000004.1"/>
</dbReference>
<evidence type="ECO:0000256" key="5">
    <source>
        <dbReference type="ARBA" id="ARBA00022833"/>
    </source>
</evidence>
<sequence length="342" mass="37405">MHSGGKPLTLTDDTLLRLPKAELHVHLEGSMPPETLLALGERHGIDDVPRTLDEVRRFFEFRDFAHFIEVYLTIVQVLRQGEDFSALAYGKGAELARHNVRYAEVFFTPPLHTRRGVPADEIFEGLEEGRQRALAEHGVEMVWMADIPGEDGQAGADLTLQQLLDHRPPGFVALGLGGPEIGTPRPQFAPHFDAAIAAGYHSVVHAGETTGPQTIRDALEYLHAERIGHGTSLMQDPALVEHVVRERIPVDVSVTSNLCTRAVASLDTHPLPQMAAAGVNVTINSDDPPMFGTDLSAEYRIARDLLDAPALLRATRAGFENSLLPEDRKAAYLMEFDAVIGG</sequence>
<evidence type="ECO:0000256" key="3">
    <source>
        <dbReference type="ARBA" id="ARBA00022723"/>
    </source>
</evidence>
<keyword evidence="5" id="KW-0862">Zinc</keyword>
<dbReference type="EMBL" id="BAAAZO010000004">
    <property type="protein sequence ID" value="GAA3612951.1"/>
    <property type="molecule type" value="Genomic_DNA"/>
</dbReference>
<dbReference type="NCBIfam" id="TIGR01430">
    <property type="entry name" value="aden_deam"/>
    <property type="match status" value="1"/>
</dbReference>
<dbReference type="PANTHER" id="PTHR43114">
    <property type="entry name" value="ADENINE DEAMINASE"/>
    <property type="match status" value="1"/>
</dbReference>
<keyword evidence="8" id="KW-1185">Reference proteome</keyword>
<comment type="cofactor">
    <cofactor evidence="1">
        <name>Zn(2+)</name>
        <dbReference type="ChEBI" id="CHEBI:29105"/>
    </cofactor>
</comment>
<evidence type="ECO:0000256" key="4">
    <source>
        <dbReference type="ARBA" id="ARBA00022801"/>
    </source>
</evidence>
<evidence type="ECO:0000256" key="1">
    <source>
        <dbReference type="ARBA" id="ARBA00001947"/>
    </source>
</evidence>
<name>A0ABP6ZKQ4_9ACTN</name>
<dbReference type="InterPro" id="IPR001365">
    <property type="entry name" value="A_deaminase_dom"/>
</dbReference>
<gene>
    <name evidence="7" type="ORF">GCM10022223_31390</name>
</gene>